<reference evidence="3 4" key="1">
    <citation type="journal article" date="2000" name="Arch. Microbiol.">
        <title>Rhodobaca bogoriensis gen. nov. and sp. nov., an alkaliphilic purple nonsulfur bacterium from African Rift Valley soda lakes.</title>
        <authorList>
            <person name="Milford A.D."/>
            <person name="Achenbach L.A."/>
            <person name="Jung D.O."/>
            <person name="Madigan M.T."/>
        </authorList>
    </citation>
    <scope>NUCLEOTIDE SEQUENCE [LARGE SCALE GENOMIC DNA]</scope>
    <source>
        <strain evidence="3 4">2376</strain>
    </source>
</reference>
<accession>A0A7Z0I0N3</accession>
<evidence type="ECO:0000313" key="3">
    <source>
        <dbReference type="EMBL" id="NYS25771.1"/>
    </source>
</evidence>
<comment type="caution">
    <text evidence="3">The sequence shown here is derived from an EMBL/GenBank/DDBJ whole genome shotgun (WGS) entry which is preliminary data.</text>
</comment>
<dbReference type="SUPFAM" id="SSF50952">
    <property type="entry name" value="Soluble quinoprotein glucose dehydrogenase"/>
    <property type="match status" value="1"/>
</dbReference>
<dbReference type="Proteomes" id="UP000529417">
    <property type="component" value="Unassembled WGS sequence"/>
</dbReference>
<feature type="chain" id="PRO_5031559648" evidence="1">
    <location>
        <begin position="23"/>
        <end position="384"/>
    </location>
</feature>
<dbReference type="InterPro" id="IPR011041">
    <property type="entry name" value="Quinoprot_gluc/sorb_DH_b-prop"/>
</dbReference>
<dbReference type="PANTHER" id="PTHR19328">
    <property type="entry name" value="HEDGEHOG-INTERACTING PROTEIN"/>
    <property type="match status" value="1"/>
</dbReference>
<dbReference type="Gene3D" id="2.120.10.30">
    <property type="entry name" value="TolB, C-terminal domain"/>
    <property type="match status" value="1"/>
</dbReference>
<dbReference type="RefSeq" id="WP_179906572.1">
    <property type="nucleotide sequence ID" value="NZ_JACBXS010000025.1"/>
</dbReference>
<evidence type="ECO:0000313" key="4">
    <source>
        <dbReference type="Proteomes" id="UP000529417"/>
    </source>
</evidence>
<organism evidence="3 4">
    <name type="scientific">Rhabdonatronobacter sediminivivens</name>
    <dbReference type="NCBI Taxonomy" id="2743469"/>
    <lineage>
        <taxon>Bacteria</taxon>
        <taxon>Pseudomonadati</taxon>
        <taxon>Pseudomonadota</taxon>
        <taxon>Alphaproteobacteria</taxon>
        <taxon>Rhodobacterales</taxon>
        <taxon>Paracoccaceae</taxon>
        <taxon>Rhabdonatronobacter</taxon>
    </lineage>
</organism>
<keyword evidence="4" id="KW-1185">Reference proteome</keyword>
<feature type="domain" description="Glucose/Sorbosone dehydrogenase" evidence="2">
    <location>
        <begin position="35"/>
        <end position="376"/>
    </location>
</feature>
<dbReference type="Pfam" id="PF07995">
    <property type="entry name" value="GSDH"/>
    <property type="match status" value="1"/>
</dbReference>
<dbReference type="PANTHER" id="PTHR19328:SF75">
    <property type="entry name" value="ALDOSE SUGAR DEHYDROGENASE YLII"/>
    <property type="match status" value="1"/>
</dbReference>
<protein>
    <submittedName>
        <fullName evidence="3">PQQ-dependent sugar dehydrogenase</fullName>
    </submittedName>
</protein>
<keyword evidence="1" id="KW-0732">Signal</keyword>
<dbReference type="AlphaFoldDB" id="A0A7Z0I0N3"/>
<evidence type="ECO:0000256" key="1">
    <source>
        <dbReference type="SAM" id="SignalP"/>
    </source>
</evidence>
<gene>
    <name evidence="3" type="ORF">HUK65_12285</name>
</gene>
<sequence length="384" mass="41671">MRLFRNSTALVTATLLALPAVADAPYEVEILAEGLDRPWGMAFLPGTQDLIITKRGGSVALWHHDSGEVTEVSGAPDVISDGQGGLLDVAPAPDFEDSHMVYMTWVAEHEDGEGTTTHLGRAVLDRDDGALSDLEVLHVVSPGVDSSGHFGSRIVFHDGHVFVGFGDRNSKEFGPDHIAQDLSSENGAVIRLTMDGEIPEDNPFVDVEGAAGAIWSYGHRNIQAMAVHPDTGEIWLAEHGEAGGDEVNLVQRGGNYGWPLAAFGVDYRTGEQFANPHQEGDGFVMPAYHWPPGRDAHFPPSGMTFYDGDAFGDWQGRMLVGNLFHRYIGLFSVDGEQVSSPERLVEDLDLRIREIEVGPEDGFIYVIADGEDVPLFRLVPAESD</sequence>
<dbReference type="InterPro" id="IPR011042">
    <property type="entry name" value="6-blade_b-propeller_TolB-like"/>
</dbReference>
<dbReference type="InterPro" id="IPR012938">
    <property type="entry name" value="Glc/Sorbosone_DH"/>
</dbReference>
<name>A0A7Z0I0N3_9RHOB</name>
<feature type="signal peptide" evidence="1">
    <location>
        <begin position="1"/>
        <end position="22"/>
    </location>
</feature>
<proteinExistence type="predicted"/>
<dbReference type="EMBL" id="JACBXS010000025">
    <property type="protein sequence ID" value="NYS25771.1"/>
    <property type="molecule type" value="Genomic_DNA"/>
</dbReference>
<evidence type="ECO:0000259" key="2">
    <source>
        <dbReference type="Pfam" id="PF07995"/>
    </source>
</evidence>